<evidence type="ECO:0000259" key="6">
    <source>
        <dbReference type="PROSITE" id="PS51085"/>
    </source>
</evidence>
<dbReference type="InterPro" id="IPR051452">
    <property type="entry name" value="Diverse_Oxidoreductases"/>
</dbReference>
<protein>
    <recommendedName>
        <fullName evidence="6">2Fe-2S ferredoxin-type domain-containing protein</fullName>
    </recommendedName>
</protein>
<keyword evidence="5" id="KW-0411">Iron-sulfur</keyword>
<dbReference type="InterPro" id="IPR001041">
    <property type="entry name" value="2Fe-2S_ferredoxin-type"/>
</dbReference>
<dbReference type="PANTHER" id="PTHR44379">
    <property type="entry name" value="OXIDOREDUCTASE WITH IRON-SULFUR SUBUNIT"/>
    <property type="match status" value="1"/>
</dbReference>
<keyword evidence="1" id="KW-0001">2Fe-2S</keyword>
<dbReference type="GO" id="GO:0051537">
    <property type="term" value="F:2 iron, 2 sulfur cluster binding"/>
    <property type="evidence" value="ECO:0007669"/>
    <property type="project" value="UniProtKB-KW"/>
</dbReference>
<reference evidence="7" key="1">
    <citation type="journal article" date="2014" name="Front. Microbiol.">
        <title>High frequency of phylogenetically diverse reductive dehalogenase-homologous genes in deep subseafloor sedimentary metagenomes.</title>
        <authorList>
            <person name="Kawai M."/>
            <person name="Futagami T."/>
            <person name="Toyoda A."/>
            <person name="Takaki Y."/>
            <person name="Nishi S."/>
            <person name="Hori S."/>
            <person name="Arai W."/>
            <person name="Tsubouchi T."/>
            <person name="Morono Y."/>
            <person name="Uchiyama I."/>
            <person name="Ito T."/>
            <person name="Fujiyama A."/>
            <person name="Inagaki F."/>
            <person name="Takami H."/>
        </authorList>
    </citation>
    <scope>NUCLEOTIDE SEQUENCE</scope>
    <source>
        <strain evidence="7">Expedition CK06-06</strain>
    </source>
</reference>
<dbReference type="InterPro" id="IPR036884">
    <property type="entry name" value="2Fe-2S-bd_dom_sf"/>
</dbReference>
<dbReference type="PROSITE" id="PS51085">
    <property type="entry name" value="2FE2S_FER_2"/>
    <property type="match status" value="1"/>
</dbReference>
<dbReference type="Gene3D" id="3.10.20.30">
    <property type="match status" value="1"/>
</dbReference>
<dbReference type="SUPFAM" id="SSF47741">
    <property type="entry name" value="CO dehydrogenase ISP C-domain like"/>
    <property type="match status" value="1"/>
</dbReference>
<dbReference type="InterPro" id="IPR006058">
    <property type="entry name" value="2Fe2S_fd_BS"/>
</dbReference>
<feature type="domain" description="2Fe-2S ferredoxin-type" evidence="6">
    <location>
        <begin position="7"/>
        <end position="83"/>
    </location>
</feature>
<evidence type="ECO:0000256" key="5">
    <source>
        <dbReference type="ARBA" id="ARBA00023014"/>
    </source>
</evidence>
<dbReference type="InterPro" id="IPR036010">
    <property type="entry name" value="2Fe-2S_ferredoxin-like_sf"/>
</dbReference>
<dbReference type="PROSITE" id="PS00197">
    <property type="entry name" value="2FE2S_FER_1"/>
    <property type="match status" value="1"/>
</dbReference>
<evidence type="ECO:0000256" key="2">
    <source>
        <dbReference type="ARBA" id="ARBA00022723"/>
    </source>
</evidence>
<keyword evidence="2" id="KW-0479">Metal-binding</keyword>
<gene>
    <name evidence="7" type="ORF">S01H1_05787</name>
</gene>
<evidence type="ECO:0000256" key="1">
    <source>
        <dbReference type="ARBA" id="ARBA00022714"/>
    </source>
</evidence>
<comment type="caution">
    <text evidence="7">The sequence shown here is derived from an EMBL/GenBank/DDBJ whole genome shotgun (WGS) entry which is preliminary data.</text>
</comment>
<keyword evidence="4" id="KW-0408">Iron</keyword>
<dbReference type="EMBL" id="BARS01003009">
    <property type="protein sequence ID" value="GAF76168.1"/>
    <property type="molecule type" value="Genomic_DNA"/>
</dbReference>
<accession>X0S532</accession>
<evidence type="ECO:0000313" key="7">
    <source>
        <dbReference type="EMBL" id="GAF76168.1"/>
    </source>
</evidence>
<evidence type="ECO:0000256" key="3">
    <source>
        <dbReference type="ARBA" id="ARBA00023002"/>
    </source>
</evidence>
<dbReference type="AlphaFoldDB" id="X0S532"/>
<dbReference type="Pfam" id="PF00111">
    <property type="entry name" value="Fer2"/>
    <property type="match status" value="1"/>
</dbReference>
<evidence type="ECO:0000256" key="4">
    <source>
        <dbReference type="ARBA" id="ARBA00023004"/>
    </source>
</evidence>
<dbReference type="SUPFAM" id="SSF54292">
    <property type="entry name" value="2Fe-2S ferredoxin-like"/>
    <property type="match status" value="1"/>
</dbReference>
<dbReference type="FunFam" id="3.10.20.30:FF:000020">
    <property type="entry name" value="Xanthine dehydrogenase iron-sulfur subunit"/>
    <property type="match status" value="1"/>
</dbReference>
<dbReference type="PANTHER" id="PTHR44379:SF5">
    <property type="entry name" value="OXIDOREDUCTASE WITH IRON-SULFUR SUBUNIT"/>
    <property type="match status" value="1"/>
</dbReference>
<keyword evidence="3" id="KW-0560">Oxidoreductase</keyword>
<dbReference type="InterPro" id="IPR002888">
    <property type="entry name" value="2Fe-2S-bd"/>
</dbReference>
<dbReference type="GO" id="GO:0016491">
    <property type="term" value="F:oxidoreductase activity"/>
    <property type="evidence" value="ECO:0007669"/>
    <property type="project" value="UniProtKB-KW"/>
</dbReference>
<dbReference type="Gene3D" id="1.10.150.120">
    <property type="entry name" value="[2Fe-2S]-binding domain"/>
    <property type="match status" value="1"/>
</dbReference>
<dbReference type="InterPro" id="IPR012675">
    <property type="entry name" value="Beta-grasp_dom_sf"/>
</dbReference>
<name>X0S532_9ZZZZ</name>
<sequence length="163" mass="17585">MKPGMKTEISFILNGSEVKVTVDGHLRLIDVLRNTMSLTGTKEGCGEGECGACTVIVDGRAVNSCLYPAHEIEGKNVTTIEGLHVPKQKLSKIQQAFVDHGAIQCGFCTPGMIMSAKALLDSNPNPSDEEIREALQGNLCRCTGYVQIVEAVKRVARQLKGKQ</sequence>
<dbReference type="FunFam" id="1.10.150.120:FF:000003">
    <property type="entry name" value="Carbon monoxide dehydrogenase, small subunit"/>
    <property type="match status" value="1"/>
</dbReference>
<dbReference type="GO" id="GO:0046872">
    <property type="term" value="F:metal ion binding"/>
    <property type="evidence" value="ECO:0007669"/>
    <property type="project" value="UniProtKB-KW"/>
</dbReference>
<dbReference type="Pfam" id="PF01799">
    <property type="entry name" value="Fer2_2"/>
    <property type="match status" value="1"/>
</dbReference>
<dbReference type="CDD" id="cd00207">
    <property type="entry name" value="fer2"/>
    <property type="match status" value="1"/>
</dbReference>
<organism evidence="7">
    <name type="scientific">marine sediment metagenome</name>
    <dbReference type="NCBI Taxonomy" id="412755"/>
    <lineage>
        <taxon>unclassified sequences</taxon>
        <taxon>metagenomes</taxon>
        <taxon>ecological metagenomes</taxon>
    </lineage>
</organism>
<proteinExistence type="predicted"/>